<comment type="caution">
    <text evidence="1">The sequence shown here is derived from an EMBL/GenBank/DDBJ whole genome shotgun (WGS) entry which is preliminary data.</text>
</comment>
<gene>
    <name evidence="1" type="ORF">LCGC14_0988850</name>
</gene>
<organism evidence="1">
    <name type="scientific">marine sediment metagenome</name>
    <dbReference type="NCBI Taxonomy" id="412755"/>
    <lineage>
        <taxon>unclassified sequences</taxon>
        <taxon>metagenomes</taxon>
        <taxon>ecological metagenomes</taxon>
    </lineage>
</organism>
<sequence length="147" mass="16237">MTAERRKLDSGTAFSADNQMGVPPLLDHLRNAARDARSKRYVDLFGACAVLSGNRHIAAKAACEVLMRCLDQALGRRPVMFRIGERETSFDENWLLALARALKAGDTPSVTFLLHSQVPKSAHRNLVFLVRSVVESFDQVDNVIGLS</sequence>
<accession>A0A0F9RD05</accession>
<evidence type="ECO:0000313" key="1">
    <source>
        <dbReference type="EMBL" id="KKN15163.1"/>
    </source>
</evidence>
<dbReference type="EMBL" id="LAZR01003739">
    <property type="protein sequence ID" value="KKN15163.1"/>
    <property type="molecule type" value="Genomic_DNA"/>
</dbReference>
<proteinExistence type="predicted"/>
<dbReference type="AlphaFoldDB" id="A0A0F9RD05"/>
<protein>
    <submittedName>
        <fullName evidence="1">Uncharacterized protein</fullName>
    </submittedName>
</protein>
<reference evidence="1" key="1">
    <citation type="journal article" date="2015" name="Nature">
        <title>Complex archaea that bridge the gap between prokaryotes and eukaryotes.</title>
        <authorList>
            <person name="Spang A."/>
            <person name="Saw J.H."/>
            <person name="Jorgensen S.L."/>
            <person name="Zaremba-Niedzwiedzka K."/>
            <person name="Martijn J."/>
            <person name="Lind A.E."/>
            <person name="van Eijk R."/>
            <person name="Schleper C."/>
            <person name="Guy L."/>
            <person name="Ettema T.J."/>
        </authorList>
    </citation>
    <scope>NUCLEOTIDE SEQUENCE</scope>
</reference>
<name>A0A0F9RD05_9ZZZZ</name>